<comment type="subunit">
    <text evidence="9 10">Homodimer, forms a heterotetramer with a Cas2 homodimer.</text>
</comment>
<feature type="binding site" evidence="10">
    <location>
        <position position="245"/>
    </location>
    <ligand>
        <name>Mn(2+)</name>
        <dbReference type="ChEBI" id="CHEBI:29035"/>
    </ligand>
</feature>
<reference evidence="12 13" key="1">
    <citation type="submission" date="2016-07" db="EMBL/GenBank/DDBJ databases">
        <title>Draft genome of a psychrotolerant acidophile Acidithiobacillus ferrivorans strain YL15.</title>
        <authorList>
            <person name="Peng T."/>
            <person name="Ma L."/>
            <person name="Nan M."/>
            <person name="An N."/>
            <person name="Wang M."/>
            <person name="Qiu G."/>
            <person name="Zeng W."/>
        </authorList>
    </citation>
    <scope>NUCLEOTIDE SEQUENCE [LARGE SCALE GENOMIC DNA]</scope>
    <source>
        <strain evidence="12 13">YL15</strain>
    </source>
</reference>
<comment type="function">
    <text evidence="10">CRISPR (clustered regularly interspaced short palindromic repeat), is an adaptive immune system that provides protection against mobile genetic elements (viruses, transposable elements and conjugative plasmids). CRISPR clusters contain spacers, sequences complementary to antecedent mobile elements, and target invading nucleic acids. CRISPR clusters are transcribed and processed into CRISPR RNA (crRNA). Acts as a dsDNA endonuclease. Involved in the integration of spacer DNA into the CRISPR cassette.</text>
</comment>
<dbReference type="Pfam" id="PF01867">
    <property type="entry name" value="Cas_Cas1"/>
    <property type="match status" value="1"/>
</dbReference>
<protein>
    <recommendedName>
        <fullName evidence="10">CRISPR-associated endonuclease Cas1</fullName>
        <ecNumber evidence="10">3.1.-.-</ecNumber>
    </recommendedName>
</protein>
<dbReference type="AlphaFoldDB" id="A0A1B9BXN5"/>
<dbReference type="RefSeq" id="WP_065413580.1">
    <property type="nucleotide sequence ID" value="NZ_MASQ01000095.1"/>
</dbReference>
<dbReference type="InterPro" id="IPR042211">
    <property type="entry name" value="CRISPR-assoc_Cas1_N"/>
</dbReference>
<feature type="binding site" evidence="10">
    <location>
        <position position="177"/>
    </location>
    <ligand>
        <name>Mn(2+)</name>
        <dbReference type="ChEBI" id="CHEBI:29035"/>
    </ligand>
</feature>
<comment type="similarity">
    <text evidence="10">Belongs to the CRISPR-associated endonuclease Cas1 family.</text>
</comment>
<keyword evidence="1 10" id="KW-0540">Nuclease</keyword>
<keyword evidence="11" id="KW-0472">Membrane</keyword>
<evidence type="ECO:0000256" key="5">
    <source>
        <dbReference type="ARBA" id="ARBA00022842"/>
    </source>
</evidence>
<keyword evidence="2 10" id="KW-0479">Metal-binding</keyword>
<evidence type="ECO:0000256" key="1">
    <source>
        <dbReference type="ARBA" id="ARBA00022722"/>
    </source>
</evidence>
<dbReference type="EC" id="3.1.-.-" evidence="10"/>
<evidence type="ECO:0000313" key="13">
    <source>
        <dbReference type="Proteomes" id="UP000093129"/>
    </source>
</evidence>
<keyword evidence="8 10" id="KW-0464">Manganese</keyword>
<keyword evidence="11" id="KW-1133">Transmembrane helix</keyword>
<dbReference type="GO" id="GO:0016787">
    <property type="term" value="F:hydrolase activity"/>
    <property type="evidence" value="ECO:0007669"/>
    <property type="project" value="UniProtKB-KW"/>
</dbReference>
<evidence type="ECO:0000256" key="2">
    <source>
        <dbReference type="ARBA" id="ARBA00022723"/>
    </source>
</evidence>
<feature type="transmembrane region" description="Helical" evidence="11">
    <location>
        <begin position="222"/>
        <end position="241"/>
    </location>
</feature>
<feature type="binding site" evidence="10">
    <location>
        <position position="259"/>
    </location>
    <ligand>
        <name>Mn(2+)</name>
        <dbReference type="ChEBI" id="CHEBI:29035"/>
    </ligand>
</feature>
<evidence type="ECO:0000313" key="12">
    <source>
        <dbReference type="EMBL" id="OCB02476.1"/>
    </source>
</evidence>
<sequence length="312" mass="35392">MAEYKERRPQAVMISKRVNVFYLEHVRLMQKDERVVYLTEGNHGIDQFVAIPDKNTAFILLGKGTSITDAAARKLAESNVLVGFCGSGGSPLFGVIDVAFLLPQDEYRPTSHAQKWFALWANDRTRIEMGREFLRYRVTYDKRMYKKLKIEVPELIFDTFDENITHCETITDLLAAEGRFAKALYAALASVYSIPKFIRDAGAKKKDNPEQRVNSFLDHGNYLAYGYAAVALHGMGVPYFLPVLHGKTRRGALVFDVADLFKDWLVMPLAFRCASEKAKNNQFRAEVIEHALKHEVLDDVMGFISSLPDKVT</sequence>
<proteinExistence type="inferred from homology"/>
<evidence type="ECO:0000256" key="6">
    <source>
        <dbReference type="ARBA" id="ARBA00023118"/>
    </source>
</evidence>
<keyword evidence="3 10" id="KW-0255">Endonuclease</keyword>
<accession>A0A1B9BXN5</accession>
<evidence type="ECO:0000256" key="11">
    <source>
        <dbReference type="SAM" id="Phobius"/>
    </source>
</evidence>
<dbReference type="InterPro" id="IPR002729">
    <property type="entry name" value="CRISPR-assoc_Cas1"/>
</dbReference>
<name>A0A1B9BXN5_9PROT</name>
<dbReference type="InterPro" id="IPR050646">
    <property type="entry name" value="Cas1"/>
</dbReference>
<evidence type="ECO:0000256" key="7">
    <source>
        <dbReference type="ARBA" id="ARBA00023125"/>
    </source>
</evidence>
<dbReference type="GO" id="GO:0046872">
    <property type="term" value="F:metal ion binding"/>
    <property type="evidence" value="ECO:0007669"/>
    <property type="project" value="UniProtKB-UniRule"/>
</dbReference>
<evidence type="ECO:0000256" key="10">
    <source>
        <dbReference type="HAMAP-Rule" id="MF_01470"/>
    </source>
</evidence>
<dbReference type="InterPro" id="IPR019857">
    <property type="entry name" value="CRISPR-assoc_Cas1_YPEST-subtyp"/>
</dbReference>
<evidence type="ECO:0000256" key="4">
    <source>
        <dbReference type="ARBA" id="ARBA00022801"/>
    </source>
</evidence>
<keyword evidence="6 10" id="KW-0051">Antiviral defense</keyword>
<keyword evidence="11" id="KW-0812">Transmembrane</keyword>
<keyword evidence="7 10" id="KW-0238">DNA-binding</keyword>
<comment type="caution">
    <text evidence="12">The sequence shown here is derived from an EMBL/GenBank/DDBJ whole genome shotgun (WGS) entry which is preliminary data.</text>
</comment>
<dbReference type="HAMAP" id="MF_01470">
    <property type="entry name" value="Cas1"/>
    <property type="match status" value="1"/>
</dbReference>
<dbReference type="Gene3D" id="1.20.120.920">
    <property type="entry name" value="CRISPR-associated endonuclease Cas1, C-terminal domain"/>
    <property type="match status" value="1"/>
</dbReference>
<dbReference type="NCBIfam" id="TIGR00287">
    <property type="entry name" value="cas1"/>
    <property type="match status" value="1"/>
</dbReference>
<evidence type="ECO:0000256" key="8">
    <source>
        <dbReference type="ARBA" id="ARBA00023211"/>
    </source>
</evidence>
<dbReference type="PANTHER" id="PTHR34353:SF2">
    <property type="entry name" value="CRISPR-ASSOCIATED ENDONUCLEASE CAS1 1"/>
    <property type="match status" value="1"/>
</dbReference>
<comment type="cofactor">
    <cofactor evidence="10">
        <name>Mg(2+)</name>
        <dbReference type="ChEBI" id="CHEBI:18420"/>
    </cofactor>
    <cofactor evidence="10">
        <name>Mn(2+)</name>
        <dbReference type="ChEBI" id="CHEBI:29035"/>
    </cofactor>
</comment>
<dbReference type="InterPro" id="IPR042206">
    <property type="entry name" value="CRISPR-assoc_Cas1_C"/>
</dbReference>
<dbReference type="PANTHER" id="PTHR34353">
    <property type="entry name" value="CRISPR-ASSOCIATED ENDONUCLEASE CAS1 1"/>
    <property type="match status" value="1"/>
</dbReference>
<dbReference type="GO" id="GO:0043571">
    <property type="term" value="P:maintenance of CRISPR repeat elements"/>
    <property type="evidence" value="ECO:0007669"/>
    <property type="project" value="UniProtKB-UniRule"/>
</dbReference>
<evidence type="ECO:0000256" key="9">
    <source>
        <dbReference type="ARBA" id="ARBA00038592"/>
    </source>
</evidence>
<dbReference type="Gene3D" id="3.100.10.20">
    <property type="entry name" value="CRISPR-associated endonuclease Cas1, N-terminal domain"/>
    <property type="match status" value="1"/>
</dbReference>
<keyword evidence="5 10" id="KW-0460">Magnesium</keyword>
<keyword evidence="4 10" id="KW-0378">Hydrolase</keyword>
<dbReference type="NCBIfam" id="TIGR03637">
    <property type="entry name" value="cas1_YPEST"/>
    <property type="match status" value="1"/>
</dbReference>
<dbReference type="GO" id="GO:0004520">
    <property type="term" value="F:DNA endonuclease activity"/>
    <property type="evidence" value="ECO:0007669"/>
    <property type="project" value="InterPro"/>
</dbReference>
<dbReference type="GO" id="GO:0003677">
    <property type="term" value="F:DNA binding"/>
    <property type="evidence" value="ECO:0007669"/>
    <property type="project" value="UniProtKB-KW"/>
</dbReference>
<organism evidence="12 13">
    <name type="scientific">Acidithiobacillus ferrivorans</name>
    <dbReference type="NCBI Taxonomy" id="160808"/>
    <lineage>
        <taxon>Bacteria</taxon>
        <taxon>Pseudomonadati</taxon>
        <taxon>Pseudomonadota</taxon>
        <taxon>Acidithiobacillia</taxon>
        <taxon>Acidithiobacillales</taxon>
        <taxon>Acidithiobacillaceae</taxon>
        <taxon>Acidithiobacillus</taxon>
    </lineage>
</organism>
<dbReference type="Proteomes" id="UP000093129">
    <property type="component" value="Unassembled WGS sequence"/>
</dbReference>
<dbReference type="EMBL" id="MASQ01000095">
    <property type="protein sequence ID" value="OCB02476.1"/>
    <property type="molecule type" value="Genomic_DNA"/>
</dbReference>
<gene>
    <name evidence="10" type="primary">cas1</name>
    <name evidence="12" type="ORF">BBC27_13055</name>
</gene>
<evidence type="ECO:0000256" key="3">
    <source>
        <dbReference type="ARBA" id="ARBA00022759"/>
    </source>
</evidence>
<dbReference type="GO" id="GO:0051607">
    <property type="term" value="P:defense response to virus"/>
    <property type="evidence" value="ECO:0007669"/>
    <property type="project" value="UniProtKB-UniRule"/>
</dbReference>